<evidence type="ECO:0000256" key="1">
    <source>
        <dbReference type="SAM" id="MobiDB-lite"/>
    </source>
</evidence>
<organism evidence="2 3">
    <name type="scientific">Rhynchosporium graminicola</name>
    <dbReference type="NCBI Taxonomy" id="2792576"/>
    <lineage>
        <taxon>Eukaryota</taxon>
        <taxon>Fungi</taxon>
        <taxon>Dikarya</taxon>
        <taxon>Ascomycota</taxon>
        <taxon>Pezizomycotina</taxon>
        <taxon>Leotiomycetes</taxon>
        <taxon>Helotiales</taxon>
        <taxon>Ploettnerulaceae</taxon>
        <taxon>Rhynchosporium</taxon>
    </lineage>
</organism>
<feature type="compositionally biased region" description="Polar residues" evidence="1">
    <location>
        <begin position="46"/>
        <end position="56"/>
    </location>
</feature>
<name>A0A1E1LQ87_9HELO</name>
<evidence type="ECO:0000313" key="2">
    <source>
        <dbReference type="EMBL" id="CZT12648.1"/>
    </source>
</evidence>
<feature type="compositionally biased region" description="Basic and acidic residues" evidence="1">
    <location>
        <begin position="277"/>
        <end position="295"/>
    </location>
</feature>
<gene>
    <name evidence="2" type="ORF">RCO7_04025</name>
</gene>
<keyword evidence="3" id="KW-1185">Reference proteome</keyword>
<proteinExistence type="predicted"/>
<sequence>MTPNPRQELLQFPLPATIASTAQPHALDKALPQPYTLHPAPLTLQSAAMTSKTNNNYEDEGNRKRKRRSESEEGAKSFETVATNEAGKSTISQMTARTTTASTKTPSKTTEPSHEKQIEATNVGEVYSSTAIISKGEPIIFKWHNALDGDLLSHHFVANPIVGLGGIKIHVEEYESDLDINLLTVKWLQGRALFAFTPLFRTVLQNLAAGFRPFLEIMFMAYKIGGGGNWKNFVLDDSSLDRAVRFIVSGKEWELWVGFEVIPISEGSKESQQPVQRKHEELKMPVQKNNEESKKPVQKKNNIDQTPNPPNAISSGIAFNVHWLPSWNGPSLKDYLKTHTLTGFEPGVKHIGIFHLHCATKDITMPRLGGGLLYAFSSQLDKLQDQNTRKRIRPQSLGLVYEDGTGAVERIHFSSAGNMARAMAIVEGSMDWHLEVGFELDAPVVDKTGGHSQVVIQR</sequence>
<feature type="compositionally biased region" description="Low complexity" evidence="1">
    <location>
        <begin position="95"/>
        <end position="110"/>
    </location>
</feature>
<evidence type="ECO:0000313" key="3">
    <source>
        <dbReference type="Proteomes" id="UP000178129"/>
    </source>
</evidence>
<protein>
    <submittedName>
        <fullName evidence="2">Uncharacterized protein</fullName>
    </submittedName>
</protein>
<feature type="region of interest" description="Disordered" evidence="1">
    <location>
        <begin position="46"/>
        <end position="116"/>
    </location>
</feature>
<feature type="compositionally biased region" description="Polar residues" evidence="1">
    <location>
        <begin position="80"/>
        <end position="94"/>
    </location>
</feature>
<dbReference type="Proteomes" id="UP000178129">
    <property type="component" value="Unassembled WGS sequence"/>
</dbReference>
<dbReference type="EMBL" id="FJUW01000074">
    <property type="protein sequence ID" value="CZT12648.1"/>
    <property type="molecule type" value="Genomic_DNA"/>
</dbReference>
<accession>A0A1E1LQ87</accession>
<dbReference type="InParanoid" id="A0A1E1LQ87"/>
<dbReference type="AlphaFoldDB" id="A0A1E1LQ87"/>
<reference evidence="3" key="1">
    <citation type="submission" date="2016-03" db="EMBL/GenBank/DDBJ databases">
        <authorList>
            <person name="Ploux O."/>
        </authorList>
    </citation>
    <scope>NUCLEOTIDE SEQUENCE [LARGE SCALE GENOMIC DNA]</scope>
    <source>
        <strain evidence="3">UK7</strain>
    </source>
</reference>
<feature type="compositionally biased region" description="Polar residues" evidence="1">
    <location>
        <begin position="299"/>
        <end position="311"/>
    </location>
</feature>
<comment type="caution">
    <text evidence="2">The sequence shown here is derived from an EMBL/GenBank/DDBJ whole genome shotgun (WGS) entry which is preliminary data.</text>
</comment>
<feature type="region of interest" description="Disordered" evidence="1">
    <location>
        <begin position="270"/>
        <end position="311"/>
    </location>
</feature>